<dbReference type="PANTHER" id="PTHR10983">
    <property type="entry name" value="1-ACYLGLYCEROL-3-PHOSPHATE ACYLTRANSFERASE-RELATED"/>
    <property type="match status" value="1"/>
</dbReference>
<keyword evidence="2" id="KW-0808">Transferase</keyword>
<keyword evidence="4" id="KW-1133">Transmembrane helix</keyword>
<evidence type="ECO:0000313" key="6">
    <source>
        <dbReference type="EMBL" id="KAK2715009.1"/>
    </source>
</evidence>
<feature type="transmembrane region" description="Helical" evidence="4">
    <location>
        <begin position="353"/>
        <end position="376"/>
    </location>
</feature>
<keyword evidence="4" id="KW-0472">Membrane</keyword>
<dbReference type="Pfam" id="PF01553">
    <property type="entry name" value="Acyltransferase"/>
    <property type="match status" value="1"/>
</dbReference>
<proteinExistence type="inferred from homology"/>
<name>A0AA88HR40_ARTSF</name>
<dbReference type="PANTHER" id="PTHR10983:SF24">
    <property type="entry name" value="1-ACYLGLYCEROL-3-PHOSPHATE O-ACYLTRANSFERASE 3, ISOFORM E-RELATED"/>
    <property type="match status" value="1"/>
</dbReference>
<gene>
    <name evidence="6" type="ORF">QYM36_009865</name>
</gene>
<sequence>MPGPSKERRSSGEEMIATRVLERLKLVLVLPMLISLIISGLFLNLCQFLLWSLLKPVNAWLYRKIDYYLIYSIWSQIVFVSHWWSNSQCYVWTEDETWKKMKEEHAIVIMNHSYEVDWLMGWTACEERSVLASAKGIIKKEIEKVPIIGWSWKFGESIFLHRNWEKDQENLRTSANIVSLSPDPVWLLLFPEGTRFSEEKHEKSLLYARKNNLPELQNLLLPRVKGFVAVARLLKGKFPAVYDSVMGFDLKNGAAPTLKNMLMGRRVVAEIFLKRIPLENLPDSEEDLTNWLYQCFKEKDERLGRYKETGSFCFEGETSPPKQSRDRRLAPLINIAVWNALILPPIFRAFLTMLFSGIASVVFSAVLVLIAILVLYKVVGLTKVQRSPTKKTN</sequence>
<evidence type="ECO:0000259" key="5">
    <source>
        <dbReference type="SMART" id="SM00563"/>
    </source>
</evidence>
<reference evidence="6" key="1">
    <citation type="submission" date="2023-07" db="EMBL/GenBank/DDBJ databases">
        <title>Chromosome-level genome assembly of Artemia franciscana.</title>
        <authorList>
            <person name="Jo E."/>
        </authorList>
    </citation>
    <scope>NUCLEOTIDE SEQUENCE</scope>
    <source>
        <tissue evidence="6">Whole body</tissue>
    </source>
</reference>
<dbReference type="InterPro" id="IPR032098">
    <property type="entry name" value="Acyltransf_C"/>
</dbReference>
<organism evidence="6 7">
    <name type="scientific">Artemia franciscana</name>
    <name type="common">Brine shrimp</name>
    <name type="synonym">Artemia sanfranciscana</name>
    <dbReference type="NCBI Taxonomy" id="6661"/>
    <lineage>
        <taxon>Eukaryota</taxon>
        <taxon>Metazoa</taxon>
        <taxon>Ecdysozoa</taxon>
        <taxon>Arthropoda</taxon>
        <taxon>Crustacea</taxon>
        <taxon>Branchiopoda</taxon>
        <taxon>Anostraca</taxon>
        <taxon>Artemiidae</taxon>
        <taxon>Artemia</taxon>
    </lineage>
</organism>
<comment type="similarity">
    <text evidence="1">Belongs to the 1-acyl-sn-glycerol-3-phosphate acyltransferase family.</text>
</comment>
<feature type="domain" description="Phospholipid/glycerol acyltransferase" evidence="5">
    <location>
        <begin position="106"/>
        <end position="228"/>
    </location>
</feature>
<dbReference type="CDD" id="cd07990">
    <property type="entry name" value="LPLAT_LCLAT1-like"/>
    <property type="match status" value="1"/>
</dbReference>
<dbReference type="Proteomes" id="UP001187531">
    <property type="component" value="Unassembled WGS sequence"/>
</dbReference>
<comment type="caution">
    <text evidence="6">The sequence shown here is derived from an EMBL/GenBank/DDBJ whole genome shotgun (WGS) entry which is preliminary data.</text>
</comment>
<dbReference type="AlphaFoldDB" id="A0AA88HR40"/>
<feature type="transmembrane region" description="Helical" evidence="4">
    <location>
        <begin position="65"/>
        <end position="84"/>
    </location>
</feature>
<dbReference type="GO" id="GO:0012505">
    <property type="term" value="C:endomembrane system"/>
    <property type="evidence" value="ECO:0007669"/>
    <property type="project" value="TreeGrafter"/>
</dbReference>
<feature type="transmembrane region" description="Helical" evidence="4">
    <location>
        <begin position="329"/>
        <end position="347"/>
    </location>
</feature>
<evidence type="ECO:0000256" key="4">
    <source>
        <dbReference type="SAM" id="Phobius"/>
    </source>
</evidence>
<keyword evidence="7" id="KW-1185">Reference proteome</keyword>
<evidence type="ECO:0000256" key="1">
    <source>
        <dbReference type="ARBA" id="ARBA00008655"/>
    </source>
</evidence>
<feature type="transmembrane region" description="Helical" evidence="4">
    <location>
        <begin position="26"/>
        <end position="53"/>
    </location>
</feature>
<keyword evidence="4" id="KW-0812">Transmembrane</keyword>
<accession>A0AA88HR40</accession>
<keyword evidence="3" id="KW-0012">Acyltransferase</keyword>
<dbReference type="Pfam" id="PF16076">
    <property type="entry name" value="Acyltransf_C"/>
    <property type="match status" value="1"/>
</dbReference>
<protein>
    <recommendedName>
        <fullName evidence="5">Phospholipid/glycerol acyltransferase domain-containing protein</fullName>
    </recommendedName>
</protein>
<dbReference type="EMBL" id="JAVRJZ010000012">
    <property type="protein sequence ID" value="KAK2715009.1"/>
    <property type="molecule type" value="Genomic_DNA"/>
</dbReference>
<dbReference type="InterPro" id="IPR002123">
    <property type="entry name" value="Plipid/glycerol_acylTrfase"/>
</dbReference>
<dbReference type="GO" id="GO:0003841">
    <property type="term" value="F:1-acylglycerol-3-phosphate O-acyltransferase activity"/>
    <property type="evidence" value="ECO:0007669"/>
    <property type="project" value="TreeGrafter"/>
</dbReference>
<evidence type="ECO:0000313" key="7">
    <source>
        <dbReference type="Proteomes" id="UP001187531"/>
    </source>
</evidence>
<dbReference type="SUPFAM" id="SSF69593">
    <property type="entry name" value="Glycerol-3-phosphate (1)-acyltransferase"/>
    <property type="match status" value="1"/>
</dbReference>
<evidence type="ECO:0000256" key="2">
    <source>
        <dbReference type="ARBA" id="ARBA00022679"/>
    </source>
</evidence>
<evidence type="ECO:0000256" key="3">
    <source>
        <dbReference type="ARBA" id="ARBA00023315"/>
    </source>
</evidence>
<dbReference type="SMART" id="SM00563">
    <property type="entry name" value="PlsC"/>
    <property type="match status" value="1"/>
</dbReference>